<dbReference type="EMBL" id="BARS01035939">
    <property type="protein sequence ID" value="GAG24219.1"/>
    <property type="molecule type" value="Genomic_DNA"/>
</dbReference>
<reference evidence="1" key="1">
    <citation type="journal article" date="2014" name="Front. Microbiol.">
        <title>High frequency of phylogenetically diverse reductive dehalogenase-homologous genes in deep subseafloor sedimentary metagenomes.</title>
        <authorList>
            <person name="Kawai M."/>
            <person name="Futagami T."/>
            <person name="Toyoda A."/>
            <person name="Takaki Y."/>
            <person name="Nishi S."/>
            <person name="Hori S."/>
            <person name="Arai W."/>
            <person name="Tsubouchi T."/>
            <person name="Morono Y."/>
            <person name="Uchiyama I."/>
            <person name="Ito T."/>
            <person name="Fujiyama A."/>
            <person name="Inagaki F."/>
            <person name="Takami H."/>
        </authorList>
    </citation>
    <scope>NUCLEOTIDE SEQUENCE</scope>
    <source>
        <strain evidence="1">Expedition CK06-06</strain>
    </source>
</reference>
<evidence type="ECO:0000313" key="1">
    <source>
        <dbReference type="EMBL" id="GAG24219.1"/>
    </source>
</evidence>
<name>X0W0B1_9ZZZZ</name>
<accession>X0W0B1</accession>
<sequence length="192" mass="19910">MTGVKLWIHDEDNDKWLPALGNDEGVLKVEMSGTYSPDIVIITDGAGHYLELPELTEAERDALAVNDGAMVYNSDDDTVDVYVGGVWLPLAVHPHAAAHETGGADEISVAGLLGVLAADQHVIDAEVLAVAAALVHAARHESGGLDEISVAGLLGVLAADQHVIDAEVQAVSINALSEDATPALGGDLNLNE</sequence>
<feature type="non-terminal residue" evidence="1">
    <location>
        <position position="192"/>
    </location>
</feature>
<organism evidence="1">
    <name type="scientific">marine sediment metagenome</name>
    <dbReference type="NCBI Taxonomy" id="412755"/>
    <lineage>
        <taxon>unclassified sequences</taxon>
        <taxon>metagenomes</taxon>
        <taxon>ecological metagenomes</taxon>
    </lineage>
</organism>
<protein>
    <submittedName>
        <fullName evidence="1">Uncharacterized protein</fullName>
    </submittedName>
</protein>
<dbReference type="AlphaFoldDB" id="X0W0B1"/>
<gene>
    <name evidence="1" type="ORF">S01H1_55305</name>
</gene>
<comment type="caution">
    <text evidence="1">The sequence shown here is derived from an EMBL/GenBank/DDBJ whole genome shotgun (WGS) entry which is preliminary data.</text>
</comment>
<proteinExistence type="predicted"/>